<keyword evidence="3" id="KW-1133">Transmembrane helix</keyword>
<feature type="region of interest" description="Disordered" evidence="2">
    <location>
        <begin position="39"/>
        <end position="65"/>
    </location>
</feature>
<feature type="transmembrane region" description="Helical" evidence="3">
    <location>
        <begin position="12"/>
        <end position="31"/>
    </location>
</feature>
<dbReference type="InterPro" id="IPR042001">
    <property type="entry name" value="Sortase_F"/>
</dbReference>
<evidence type="ECO:0000256" key="1">
    <source>
        <dbReference type="ARBA" id="ARBA00022801"/>
    </source>
</evidence>
<keyword evidence="3" id="KW-0812">Transmembrane</keyword>
<evidence type="ECO:0000313" key="4">
    <source>
        <dbReference type="EMBL" id="QEH92117.1"/>
    </source>
</evidence>
<dbReference type="Pfam" id="PF04203">
    <property type="entry name" value="Sortase"/>
    <property type="match status" value="1"/>
</dbReference>
<keyword evidence="5" id="KW-1185">Reference proteome</keyword>
<feature type="compositionally biased region" description="Low complexity" evidence="2">
    <location>
        <begin position="44"/>
        <end position="56"/>
    </location>
</feature>
<keyword evidence="1" id="KW-0378">Hydrolase</keyword>
<evidence type="ECO:0000313" key="5">
    <source>
        <dbReference type="Proteomes" id="UP000323565"/>
    </source>
</evidence>
<dbReference type="SUPFAM" id="SSF63817">
    <property type="entry name" value="Sortase"/>
    <property type="match status" value="1"/>
</dbReference>
<dbReference type="Gene3D" id="2.40.260.10">
    <property type="entry name" value="Sortase"/>
    <property type="match status" value="1"/>
</dbReference>
<dbReference type="InterPro" id="IPR005754">
    <property type="entry name" value="Sortase"/>
</dbReference>
<organism evidence="4 5">
    <name type="scientific">Dermacoccus abyssi</name>
    <dbReference type="NCBI Taxonomy" id="322596"/>
    <lineage>
        <taxon>Bacteria</taxon>
        <taxon>Bacillati</taxon>
        <taxon>Actinomycetota</taxon>
        <taxon>Actinomycetes</taxon>
        <taxon>Micrococcales</taxon>
        <taxon>Dermacoccaceae</taxon>
        <taxon>Dermacoccus</taxon>
    </lineage>
</organism>
<evidence type="ECO:0000256" key="2">
    <source>
        <dbReference type="SAM" id="MobiDB-lite"/>
    </source>
</evidence>
<name>A0ABX5Z6A9_9MICO</name>
<sequence length="214" mass="22611">MTYPPRSARRHLITVVACGLLVLLGIGAMWWGRSHQYRPPPATSAPATHAGAPTSSRSVPVNTRGSADVAQPVNVSIPRLGLSEDLLSLGLDASGAVAVPSGADVQRVAWFNGSPRPGQPGPAVIEGHVITPDGNGPFHELATLKAGDRVSVRDTAGKTHDFTVYRTAQYSKTTFPTTEVYANTAGPELRLITCSGTFDTRTGHYDSNTVVYAH</sequence>
<proteinExistence type="predicted"/>
<protein>
    <submittedName>
        <fullName evidence="4">Sortase</fullName>
    </submittedName>
</protein>
<gene>
    <name evidence="4" type="ORF">FV141_00100</name>
</gene>
<accession>A0ABX5Z6A9</accession>
<reference evidence="4 5" key="1">
    <citation type="submission" date="2019-08" db="EMBL/GenBank/DDBJ databases">
        <title>Dermacoccus abyssi strain HZAU 226, whole genome Nanopore sequencing project.</title>
        <authorList>
            <person name="Guo A."/>
            <person name="Zhang X."/>
            <person name="Ruan Y."/>
            <person name="Liu W."/>
            <person name="Chen Q."/>
            <person name="Gu L."/>
        </authorList>
    </citation>
    <scope>NUCLEOTIDE SEQUENCE [LARGE SCALE GENOMIC DNA]</scope>
    <source>
        <strain evidence="4 5">HZAU 226</strain>
    </source>
</reference>
<dbReference type="EMBL" id="CP043031">
    <property type="protein sequence ID" value="QEH92117.1"/>
    <property type="molecule type" value="Genomic_DNA"/>
</dbReference>
<dbReference type="InterPro" id="IPR023365">
    <property type="entry name" value="Sortase_dom-sf"/>
</dbReference>
<evidence type="ECO:0000256" key="3">
    <source>
        <dbReference type="SAM" id="Phobius"/>
    </source>
</evidence>
<dbReference type="CDD" id="cd05829">
    <property type="entry name" value="Sortase_F"/>
    <property type="match status" value="1"/>
</dbReference>
<dbReference type="Proteomes" id="UP000323565">
    <property type="component" value="Chromosome"/>
</dbReference>
<keyword evidence="3" id="KW-0472">Membrane</keyword>